<evidence type="ECO:0000313" key="2">
    <source>
        <dbReference type="Proteomes" id="UP000014540"/>
    </source>
</evidence>
<dbReference type="EMBL" id="AKWZ02000010">
    <property type="protein sequence ID" value="EPG73965.1"/>
    <property type="molecule type" value="Genomic_DNA"/>
</dbReference>
<organism evidence="1 2">
    <name type="scientific">Leptospira fainei serovar Hurstbridge str. BUT 6</name>
    <dbReference type="NCBI Taxonomy" id="1193011"/>
    <lineage>
        <taxon>Bacteria</taxon>
        <taxon>Pseudomonadati</taxon>
        <taxon>Spirochaetota</taxon>
        <taxon>Spirochaetia</taxon>
        <taxon>Leptospirales</taxon>
        <taxon>Leptospiraceae</taxon>
        <taxon>Leptospira</taxon>
    </lineage>
</organism>
<accession>S3VBW1</accession>
<dbReference type="Proteomes" id="UP000014540">
    <property type="component" value="Unassembled WGS sequence"/>
</dbReference>
<sequence length="89" mass="10211">MQGAEMNSNLKEIDTVTEQLKSVQQALNYFKEKQLKRESVSEAAVEFVEKASLVLDRAERSEITLSEDQKRKIKSNLLKIRASLVKNQE</sequence>
<proteinExistence type="predicted"/>
<evidence type="ECO:0000313" key="1">
    <source>
        <dbReference type="EMBL" id="EPG73965.1"/>
    </source>
</evidence>
<dbReference type="AlphaFoldDB" id="S3VBW1"/>
<gene>
    <name evidence="1" type="ORF">LEP1GSC058_3808</name>
</gene>
<reference evidence="1" key="1">
    <citation type="submission" date="2013-04" db="EMBL/GenBank/DDBJ databases">
        <authorList>
            <person name="Harkins D.M."/>
            <person name="Durkin A.S."/>
            <person name="Selengut J.D."/>
            <person name="Sanka R."/>
            <person name="DePew J."/>
            <person name="Purushe J."/>
            <person name="Ahmed A."/>
            <person name="van der Linden H."/>
            <person name="Goris M.G.A."/>
            <person name="Hartskeerl R.A."/>
            <person name="Vinetz J.M."/>
            <person name="Sutton G.G."/>
            <person name="Nelson W.C."/>
            <person name="Fouts D.E."/>
        </authorList>
    </citation>
    <scope>NUCLEOTIDE SEQUENCE [LARGE SCALE GENOMIC DNA]</scope>
    <source>
        <strain evidence="1">BUT 6</strain>
    </source>
</reference>
<comment type="caution">
    <text evidence="1">The sequence shown here is derived from an EMBL/GenBank/DDBJ whole genome shotgun (WGS) entry which is preliminary data.</text>
</comment>
<dbReference type="STRING" id="1193011.LEP1GSC058_3808"/>
<keyword evidence="2" id="KW-1185">Reference proteome</keyword>
<name>S3VBW1_9LEPT</name>
<protein>
    <submittedName>
        <fullName evidence="1">Uncharacterized protein</fullName>
    </submittedName>
</protein>